<dbReference type="GO" id="GO:0020037">
    <property type="term" value="F:heme binding"/>
    <property type="evidence" value="ECO:0007669"/>
    <property type="project" value="TreeGrafter"/>
</dbReference>
<evidence type="ECO:0000313" key="7">
    <source>
        <dbReference type="EMBL" id="KAG8542129.1"/>
    </source>
</evidence>
<comment type="caution">
    <text evidence="7">The sequence shown here is derived from an EMBL/GenBank/DDBJ whole genome shotgun (WGS) entry which is preliminary data.</text>
</comment>
<dbReference type="AlphaFoldDB" id="A0AAV6Z407"/>
<comment type="subcellular location">
    <subcellularLocation>
        <location evidence="1">Cytoplasm</location>
    </subcellularLocation>
</comment>
<evidence type="ECO:0000256" key="2">
    <source>
        <dbReference type="ARBA" id="ARBA00009817"/>
    </source>
</evidence>
<comment type="subunit">
    <text evidence="3">Monomer.</text>
</comment>
<evidence type="ECO:0000256" key="5">
    <source>
        <dbReference type="ARBA" id="ARBA00037673"/>
    </source>
</evidence>
<evidence type="ECO:0000256" key="3">
    <source>
        <dbReference type="ARBA" id="ARBA00011245"/>
    </source>
</evidence>
<dbReference type="GO" id="GO:0005737">
    <property type="term" value="C:cytoplasm"/>
    <property type="evidence" value="ECO:0007669"/>
    <property type="project" value="UniProtKB-SubCell"/>
</dbReference>
<dbReference type="PANTHER" id="PTHR11220:SF69">
    <property type="entry name" value="HEME-BINDING PROTEIN 2"/>
    <property type="match status" value="1"/>
</dbReference>
<dbReference type="Proteomes" id="UP000824782">
    <property type="component" value="Unassembled WGS sequence"/>
</dbReference>
<dbReference type="InterPro" id="IPR006917">
    <property type="entry name" value="SOUL_heme-bd"/>
</dbReference>
<reference evidence="7" key="1">
    <citation type="thesis" date="2020" institute="ProQuest LLC" country="789 East Eisenhower Parkway, Ann Arbor, MI, USA">
        <title>Comparative Genomics and Chromosome Evolution.</title>
        <authorList>
            <person name="Mudd A.B."/>
        </authorList>
    </citation>
    <scope>NUCLEOTIDE SEQUENCE</scope>
    <source>
        <strain evidence="7">237g6f4</strain>
        <tissue evidence="7">Blood</tissue>
    </source>
</reference>
<comment type="function">
    <text evidence="5">May bind free porphyrinogens that may be present in the cell and thus facilitate removal of these potentially toxic compound. Binds with a high affinity to one molecule of heme or porphyrins. It binds metalloporphyrins, free porphyrins and N-methylprotoporphyrin with similar affinities.</text>
</comment>
<evidence type="ECO:0000256" key="6">
    <source>
        <dbReference type="ARBA" id="ARBA00040755"/>
    </source>
</evidence>
<dbReference type="EMBL" id="WNYA01005609">
    <property type="protein sequence ID" value="KAG8542129.1"/>
    <property type="molecule type" value="Genomic_DNA"/>
</dbReference>
<keyword evidence="8" id="KW-1185">Reference proteome</keyword>
<name>A0AAV6Z407_ENGPU</name>
<dbReference type="SUPFAM" id="SSF55136">
    <property type="entry name" value="Probable bacterial effector-binding domain"/>
    <property type="match status" value="1"/>
</dbReference>
<keyword evidence="4" id="KW-0963">Cytoplasm</keyword>
<dbReference type="Gene3D" id="3.20.80.10">
    <property type="entry name" value="Regulatory factor, effector binding domain"/>
    <property type="match status" value="1"/>
</dbReference>
<accession>A0AAV6Z407</accession>
<gene>
    <name evidence="7" type="ORF">GDO81_027387</name>
</gene>
<dbReference type="InterPro" id="IPR011256">
    <property type="entry name" value="Reg_factor_effector_dom_sf"/>
</dbReference>
<dbReference type="PANTHER" id="PTHR11220">
    <property type="entry name" value="HEME-BINDING PROTEIN-RELATED"/>
    <property type="match status" value="1"/>
</dbReference>
<comment type="similarity">
    <text evidence="2">Belongs to the HEBP family.</text>
</comment>
<evidence type="ECO:0000256" key="4">
    <source>
        <dbReference type="ARBA" id="ARBA00022490"/>
    </source>
</evidence>
<proteinExistence type="inferred from homology"/>
<dbReference type="Pfam" id="PF04832">
    <property type="entry name" value="SOUL"/>
    <property type="match status" value="1"/>
</dbReference>
<sequence length="270" mass="30097">MRGESSPSIQAVIKPCTHPQCCLHVRKEGDGLLNSVCGSVTQVPAPPLAQGIIAAEHSPQSHTDMETKVVLLLGLLAVCGLSQASDVPNDNQLPKFCRTSDCPSYQLVKKYDNFEHRQYEETRWVTTSLEQDFLGFGMVKSFRRLFSYINGSNSEGLKINMTVPVVIYMPLKKPPAGNSTMSFFVPHEVVNPPKPTDSDVYLEKSPAASIYVKPFGGYAISYTYAKQAEKLAKELRALGLQFDDTYYKSAGYNAPFEIFNRHNEVWYKAL</sequence>
<evidence type="ECO:0000313" key="8">
    <source>
        <dbReference type="Proteomes" id="UP000824782"/>
    </source>
</evidence>
<dbReference type="FunFam" id="3.20.80.10:FF:000003">
    <property type="entry name" value="Heme-binding protein 1"/>
    <property type="match status" value="1"/>
</dbReference>
<protein>
    <recommendedName>
        <fullName evidence="6">Heme-binding protein 1</fullName>
    </recommendedName>
</protein>
<organism evidence="7 8">
    <name type="scientific">Engystomops pustulosus</name>
    <name type="common">Tungara frog</name>
    <name type="synonym">Physalaemus pustulosus</name>
    <dbReference type="NCBI Taxonomy" id="76066"/>
    <lineage>
        <taxon>Eukaryota</taxon>
        <taxon>Metazoa</taxon>
        <taxon>Chordata</taxon>
        <taxon>Craniata</taxon>
        <taxon>Vertebrata</taxon>
        <taxon>Euteleostomi</taxon>
        <taxon>Amphibia</taxon>
        <taxon>Batrachia</taxon>
        <taxon>Anura</taxon>
        <taxon>Neobatrachia</taxon>
        <taxon>Hyloidea</taxon>
        <taxon>Leptodactylidae</taxon>
        <taxon>Leiuperinae</taxon>
        <taxon>Engystomops</taxon>
    </lineage>
</organism>
<evidence type="ECO:0000256" key="1">
    <source>
        <dbReference type="ARBA" id="ARBA00004496"/>
    </source>
</evidence>